<reference evidence="2 3" key="1">
    <citation type="submission" date="2021-11" db="EMBL/GenBank/DDBJ databases">
        <title>Black yeast isolated from Biological Soil Crust.</title>
        <authorList>
            <person name="Kurbessoian T."/>
        </authorList>
    </citation>
    <scope>NUCLEOTIDE SEQUENCE [LARGE SCALE GENOMIC DNA]</scope>
    <source>
        <strain evidence="2 3">CCFEE 5522</strain>
    </source>
</reference>
<proteinExistence type="predicted"/>
<dbReference type="Proteomes" id="UP001324427">
    <property type="component" value="Unassembled WGS sequence"/>
</dbReference>
<keyword evidence="3" id="KW-1185">Reference proteome</keyword>
<sequence>MKLSGLLALAATVVVAVATPIIESSLMAANIGQRSVESKRDVPEINHHLPANPDGLPLDPCKDKKVFNLGVWMVPIYGPYYMVHCDSTIAATLIPQAGAQTNEDCMKLCTHTDGCQGVVMTSANTCSLSTGGAGNLVSAKGISAWVATNFGKRSVDSTEAGNYNQAEIRNSRDVSTNKRELVGTHSNLDVCTGNRFNGYTITAPDGGQVFTIVCNYGLLASDLFVSSAGSLDDCARNCDAVEGCSAADLDTNTVCFMATGTYHGLTPMTGSIALVGASVLGRETRSWPDDKIRAPVVEKAVVKKDGNPIYDYDWVCTFDGIETPAKDIKSAYENLCWNRDGYPVKSSGEWLSNTLTINGNQIYIAVHSVPPHGKTFILYFDQCIWGFEAVMASCGPDGNQGGYIYYYNQFSTYLIGINGNTPNPCNGAC</sequence>
<feature type="signal peptide" evidence="1">
    <location>
        <begin position="1"/>
        <end position="18"/>
    </location>
</feature>
<feature type="chain" id="PRO_5043888826" description="Apple domain-containing protein" evidence="1">
    <location>
        <begin position="19"/>
        <end position="429"/>
    </location>
</feature>
<evidence type="ECO:0000256" key="1">
    <source>
        <dbReference type="SAM" id="SignalP"/>
    </source>
</evidence>
<dbReference type="EMBL" id="JAVFHQ010000075">
    <property type="protein sequence ID" value="KAK4540074.1"/>
    <property type="molecule type" value="Genomic_DNA"/>
</dbReference>
<gene>
    <name evidence="2" type="ORF">LTR36_009815</name>
</gene>
<organism evidence="2 3">
    <name type="scientific">Oleoguttula mirabilis</name>
    <dbReference type="NCBI Taxonomy" id="1507867"/>
    <lineage>
        <taxon>Eukaryota</taxon>
        <taxon>Fungi</taxon>
        <taxon>Dikarya</taxon>
        <taxon>Ascomycota</taxon>
        <taxon>Pezizomycotina</taxon>
        <taxon>Dothideomycetes</taxon>
        <taxon>Dothideomycetidae</taxon>
        <taxon>Mycosphaerellales</taxon>
        <taxon>Teratosphaeriaceae</taxon>
        <taxon>Oleoguttula</taxon>
    </lineage>
</organism>
<name>A0AAV9J5Z8_9PEZI</name>
<evidence type="ECO:0008006" key="4">
    <source>
        <dbReference type="Google" id="ProtNLM"/>
    </source>
</evidence>
<dbReference type="AlphaFoldDB" id="A0AAV9J5Z8"/>
<keyword evidence="1" id="KW-0732">Signal</keyword>
<protein>
    <recommendedName>
        <fullName evidence="4">Apple domain-containing protein</fullName>
    </recommendedName>
</protein>
<evidence type="ECO:0000313" key="3">
    <source>
        <dbReference type="Proteomes" id="UP001324427"/>
    </source>
</evidence>
<comment type="caution">
    <text evidence="2">The sequence shown here is derived from an EMBL/GenBank/DDBJ whole genome shotgun (WGS) entry which is preliminary data.</text>
</comment>
<evidence type="ECO:0000313" key="2">
    <source>
        <dbReference type="EMBL" id="KAK4540074.1"/>
    </source>
</evidence>
<accession>A0AAV9J5Z8</accession>